<evidence type="ECO:0008006" key="6">
    <source>
        <dbReference type="Google" id="ProtNLM"/>
    </source>
</evidence>
<name>A0A158SMT1_LIMFE</name>
<reference evidence="2 5" key="2">
    <citation type="submission" date="2021-01" db="EMBL/GenBank/DDBJ databases">
        <title>Development of a method for detection of lactic acid bacteria that cause putrefactive shochu mash.</title>
        <authorList>
            <person name="Takashita H."/>
            <person name="Fujihara E."/>
            <person name="Takayama K."/>
            <person name="Yamamoto H."/>
            <person name="Mizutani M."/>
            <person name="Kajiwara Y."/>
        </authorList>
    </citation>
    <scope>NUCLEOTIDE SEQUENCE [LARGE SCALE GENOMIC DNA]</scope>
    <source>
        <strain evidence="2 5">01-B1</strain>
    </source>
</reference>
<dbReference type="STRING" id="1613.GCA_002119645_02135"/>
<evidence type="ECO:0000313" key="5">
    <source>
        <dbReference type="Proteomes" id="UP000653631"/>
    </source>
</evidence>
<feature type="transmembrane region" description="Helical" evidence="1">
    <location>
        <begin position="38"/>
        <end position="61"/>
    </location>
</feature>
<feature type="transmembrane region" description="Helical" evidence="1">
    <location>
        <begin position="12"/>
        <end position="32"/>
    </location>
</feature>
<organism evidence="3 4">
    <name type="scientific">Limosilactobacillus fermentum</name>
    <name type="common">Lactobacillus fermentum</name>
    <dbReference type="NCBI Taxonomy" id="1613"/>
    <lineage>
        <taxon>Bacteria</taxon>
        <taxon>Bacillati</taxon>
        <taxon>Bacillota</taxon>
        <taxon>Bacilli</taxon>
        <taxon>Lactobacillales</taxon>
        <taxon>Lactobacillaceae</taxon>
        <taxon>Limosilactobacillus</taxon>
    </lineage>
</organism>
<sequence length="132" mass="14251">MKKTTNANKIIAYTVIAMVLAAVIEFCMYAQVGQAWNSAAVLGRVGFLVVLAVLVVIFVALRVRLSSYVTILVNLYLGIINLGGLLQVHDRSAMSGLLIQLVAICGIVVAVAGIIQGIRQRLNYTYSRLEGK</sequence>
<evidence type="ECO:0000313" key="2">
    <source>
        <dbReference type="EMBL" id="GIC72544.1"/>
    </source>
</evidence>
<keyword evidence="1" id="KW-0472">Membrane</keyword>
<dbReference type="RefSeq" id="WP_003685431.1">
    <property type="nucleotide sequence ID" value="NZ_BOLH01000017.1"/>
</dbReference>
<proteinExistence type="predicted"/>
<dbReference type="Proteomes" id="UP000466799">
    <property type="component" value="Unassembled WGS sequence"/>
</dbReference>
<keyword evidence="1" id="KW-1133">Transmembrane helix</keyword>
<gene>
    <name evidence="3" type="ORF">GC247_06910</name>
    <name evidence="2" type="ORF">LF01B1_15590</name>
</gene>
<protein>
    <recommendedName>
        <fullName evidence="6">Integral membrane protein</fullName>
    </recommendedName>
</protein>
<comment type="caution">
    <text evidence="3">The sequence shown here is derived from an EMBL/GenBank/DDBJ whole genome shotgun (WGS) entry which is preliminary data.</text>
</comment>
<evidence type="ECO:0000313" key="4">
    <source>
        <dbReference type="Proteomes" id="UP000466799"/>
    </source>
</evidence>
<feature type="transmembrane region" description="Helical" evidence="1">
    <location>
        <begin position="98"/>
        <end position="118"/>
    </location>
</feature>
<dbReference type="EMBL" id="BOLH01000017">
    <property type="protein sequence ID" value="GIC72544.1"/>
    <property type="molecule type" value="Genomic_DNA"/>
</dbReference>
<feature type="transmembrane region" description="Helical" evidence="1">
    <location>
        <begin position="68"/>
        <end position="86"/>
    </location>
</feature>
<dbReference type="Proteomes" id="UP000653631">
    <property type="component" value="Unassembled WGS sequence"/>
</dbReference>
<keyword evidence="1" id="KW-0812">Transmembrane</keyword>
<dbReference type="AlphaFoldDB" id="A0A158SMT1"/>
<accession>A0A158SMT1</accession>
<evidence type="ECO:0000313" key="3">
    <source>
        <dbReference type="EMBL" id="MPQ35605.1"/>
    </source>
</evidence>
<reference evidence="3 4" key="1">
    <citation type="submission" date="2019-10" db="EMBL/GenBank/DDBJ databases">
        <title>Genome Sequencing and assembly of Lactobacillus fermentum I2, a lactic acid bacteria.</title>
        <authorList>
            <person name="Lopes L.S."/>
            <person name="Persinoti G.F."/>
            <person name="Riano-Pachon D.M."/>
            <person name="Labate C.A."/>
        </authorList>
    </citation>
    <scope>NUCLEOTIDE SEQUENCE [LARGE SCALE GENOMIC DNA]</scope>
    <source>
        <strain evidence="3 4">I2</strain>
    </source>
</reference>
<dbReference type="EMBL" id="WHJL01000080">
    <property type="protein sequence ID" value="MPQ35605.1"/>
    <property type="molecule type" value="Genomic_DNA"/>
</dbReference>
<evidence type="ECO:0000256" key="1">
    <source>
        <dbReference type="SAM" id="Phobius"/>
    </source>
</evidence>